<evidence type="ECO:0000313" key="3">
    <source>
        <dbReference type="Proteomes" id="UP000772434"/>
    </source>
</evidence>
<feature type="compositionally biased region" description="Polar residues" evidence="1">
    <location>
        <begin position="1185"/>
        <end position="1202"/>
    </location>
</feature>
<feature type="compositionally biased region" description="Basic and acidic residues" evidence="1">
    <location>
        <begin position="52"/>
        <end position="66"/>
    </location>
</feature>
<evidence type="ECO:0000313" key="2">
    <source>
        <dbReference type="EMBL" id="KAF9067978.1"/>
    </source>
</evidence>
<dbReference type="OrthoDB" id="2246127at2759"/>
<feature type="region of interest" description="Disordered" evidence="1">
    <location>
        <begin position="1626"/>
        <end position="1668"/>
    </location>
</feature>
<protein>
    <submittedName>
        <fullName evidence="2">Uncharacterized protein</fullName>
    </submittedName>
</protein>
<accession>A0A9P5PR92</accession>
<organism evidence="2 3">
    <name type="scientific">Rhodocollybia butyracea</name>
    <dbReference type="NCBI Taxonomy" id="206335"/>
    <lineage>
        <taxon>Eukaryota</taxon>
        <taxon>Fungi</taxon>
        <taxon>Dikarya</taxon>
        <taxon>Basidiomycota</taxon>
        <taxon>Agaricomycotina</taxon>
        <taxon>Agaricomycetes</taxon>
        <taxon>Agaricomycetidae</taxon>
        <taxon>Agaricales</taxon>
        <taxon>Marasmiineae</taxon>
        <taxon>Omphalotaceae</taxon>
        <taxon>Rhodocollybia</taxon>
    </lineage>
</organism>
<feature type="region of interest" description="Disordered" evidence="1">
    <location>
        <begin position="1183"/>
        <end position="1322"/>
    </location>
</feature>
<feature type="compositionally biased region" description="Polar residues" evidence="1">
    <location>
        <begin position="1628"/>
        <end position="1638"/>
    </location>
</feature>
<feature type="region of interest" description="Disordered" evidence="1">
    <location>
        <begin position="603"/>
        <end position="655"/>
    </location>
</feature>
<feature type="compositionally biased region" description="Basic residues" evidence="1">
    <location>
        <begin position="1563"/>
        <end position="1573"/>
    </location>
</feature>
<dbReference type="Proteomes" id="UP000772434">
    <property type="component" value="Unassembled WGS sequence"/>
</dbReference>
<feature type="compositionally biased region" description="Low complexity" evidence="1">
    <location>
        <begin position="1234"/>
        <end position="1268"/>
    </location>
</feature>
<dbReference type="PANTHER" id="PTHR31912">
    <property type="entry name" value="IP13529P"/>
    <property type="match status" value="1"/>
</dbReference>
<feature type="region of interest" description="Disordered" evidence="1">
    <location>
        <begin position="1542"/>
        <end position="1574"/>
    </location>
</feature>
<gene>
    <name evidence="2" type="ORF">BDP27DRAFT_1531465</name>
</gene>
<feature type="compositionally biased region" description="Polar residues" evidence="1">
    <location>
        <begin position="1644"/>
        <end position="1660"/>
    </location>
</feature>
<sequence length="1682" mass="190148">MSYRGAARPPGFDDQRIWETNYRANEWRITCKVCQVVNQTVYNAKRHAAGSKHTEKIERQKARSELPRGPPQLQPAVPFRSAQDVITTRMLQELTAKDSAIEREPLPPLNSFPDYTGHIRQTEIDALQPEFSGSRETQEVQALSSYMLNTYRYGPDNINSDEEELDDEQSPQALRTLIEMKNREVCLFIPTSPIFGGGHSKRARTNITEENQEWFPWPDRTSCTLDILMHLPRSVFSVRQLDLFVWLLRVNGVEDTTSVKTMKELDAKLQKLYGIQSLRYKGAFGHVYYVNSIADIVAQPLRSTLGDVKPQVRPHLSFYPEDVTRKLSEARQFARWANEIPDDELGPMARLQNGDYYIFEPAMLRSQQICMPHRWFKRDGRFIARCWRMEQVIREGNYTSWRVVKGGHGFDVDQDQFLKTFPQITLDAGLYPEIVDVSYIEDVEDRSTTPPTITAWTLTNPRLGNPWRERANGAQCLLFPIWLYCDDTSGNVSKRWNKHNSFLFTPAGLPREESSKEYNIHFLSTSNTAPPLEMLDGIANQISDSQEHGIWAWDSLTQSKVLIILSVLAMLGDNPMQSEFACHIGLRGKYFCRVCKVKGKDSAAADSSGRSLHSHPPELGSEPESDGASVASAESDTSQEKGSRKKKGPRQKFKEGLSAIMERVKAFVKPGDPRNKHESVQQLKSQFTLAQAQGNVTKIKEARTETGLKDTYQNFFIERLFSSYKTRRGVDQKQAALNKAISDLPRETMSPVWRIRDPHCDTPVEVLHVVLLGFVKYLWRDVIENHIKKNEHRTKELIIKLNSVNIEGLGWTTLTLEINYFLACTARWTVQWFNKPKFHILVHLPEHIRRFGPAMLFATEGFESFNAIIRSKSVHSNRQAPSRDIAFSFAKQNRIRHMLSGGLFLSGTYIPADSVADKSLNNSELPSNQHVTPVQQYFRAGSFKREHWRQVDLAPWALFGGLQKPLVLIWVLHLFIVRYLKWLQTESCRKVPDSNIFTAAQKAQGVFHRAVDLILVNGDKCSPGNYVICEDPRTTDATAVARVSEILMRNENGRLNEAAESVLLELYRVQARASCHGQFYLVGPQCQKSLLCAVNVQHDCTRHGCSIQYNIATFQEREKSSEMKGGVVHQGDPSDLVLNTAQMRDGKYVQKYRMASQPLQLERILDESSAREWQKENSLAAPVLSNPSSVRPSAVPSTSSTALRLPRPMSQAARPAPHLSNLNPDRPSTPPLHARASYPAAQQPSPSPFSLQPNVWSAPQAGPSSPSAIWHSDTAEGPRSLLGTGSPLDSSPNDADPLSLNSFHLPDRSPSPFSLSNQELPNTTPLIRPGLVDNLANDFGLNDQQRSTLHAYVQFGSVEGGIGKAEMLAKLYAMTVNFDLYNHPKIIEDENNVETLRRMLRDLDVRLQTTFAVTASQTKTIRAVVTDLIYDPMRTCYHELAADVFESLRKNAQQYHFHNVFGVPGYEKTLETTIVKQCSSVRNNFRQHLRDGMAASADKFTHKLNKKYLRLGGPKYSLEQLLNKNIILRNYIHENPSSIWAEEEEGDESDTDESLAVVEDGRKKKKRKLKTHGGGKVPKGCDFWGLIDRWFKEQLDEKELGKKMSDPRWKQKIEGFRRLDEAGFKNLASPSNTTTPAQSPALRTGTSPPTNTIHPTNRLLSGQPVGNGAQLGRGMQALAYIR</sequence>
<dbReference type="PANTHER" id="PTHR31912:SF34">
    <property type="entry name" value="NOTOCHORD-RELATED PROTEIN"/>
    <property type="match status" value="1"/>
</dbReference>
<feature type="compositionally biased region" description="Polar residues" evidence="1">
    <location>
        <begin position="1311"/>
        <end position="1322"/>
    </location>
</feature>
<dbReference type="EMBL" id="JADNRY010000066">
    <property type="protein sequence ID" value="KAF9067978.1"/>
    <property type="molecule type" value="Genomic_DNA"/>
</dbReference>
<proteinExistence type="predicted"/>
<feature type="compositionally biased region" description="Acidic residues" evidence="1">
    <location>
        <begin position="1542"/>
        <end position="1553"/>
    </location>
</feature>
<comment type="caution">
    <text evidence="2">The sequence shown here is derived from an EMBL/GenBank/DDBJ whole genome shotgun (WGS) entry which is preliminary data.</text>
</comment>
<reference evidence="2" key="1">
    <citation type="submission" date="2020-11" db="EMBL/GenBank/DDBJ databases">
        <authorList>
            <consortium name="DOE Joint Genome Institute"/>
            <person name="Ahrendt S."/>
            <person name="Riley R."/>
            <person name="Andreopoulos W."/>
            <person name="Labutti K."/>
            <person name="Pangilinan J."/>
            <person name="Ruiz-Duenas F.J."/>
            <person name="Barrasa J.M."/>
            <person name="Sanchez-Garcia M."/>
            <person name="Camarero S."/>
            <person name="Miyauchi S."/>
            <person name="Serrano A."/>
            <person name="Linde D."/>
            <person name="Babiker R."/>
            <person name="Drula E."/>
            <person name="Ayuso-Fernandez I."/>
            <person name="Pacheco R."/>
            <person name="Padilla G."/>
            <person name="Ferreira P."/>
            <person name="Barriuso J."/>
            <person name="Kellner H."/>
            <person name="Castanera R."/>
            <person name="Alfaro M."/>
            <person name="Ramirez L."/>
            <person name="Pisabarro A.G."/>
            <person name="Kuo A."/>
            <person name="Tritt A."/>
            <person name="Lipzen A."/>
            <person name="He G."/>
            <person name="Yan M."/>
            <person name="Ng V."/>
            <person name="Cullen D."/>
            <person name="Martin F."/>
            <person name="Rosso M.-N."/>
            <person name="Henrissat B."/>
            <person name="Hibbett D."/>
            <person name="Martinez A.T."/>
            <person name="Grigoriev I.V."/>
        </authorList>
    </citation>
    <scope>NUCLEOTIDE SEQUENCE</scope>
    <source>
        <strain evidence="2">AH 40177</strain>
    </source>
</reference>
<name>A0A9P5PR92_9AGAR</name>
<keyword evidence="3" id="KW-1185">Reference proteome</keyword>
<evidence type="ECO:0000256" key="1">
    <source>
        <dbReference type="SAM" id="MobiDB-lite"/>
    </source>
</evidence>
<feature type="region of interest" description="Disordered" evidence="1">
    <location>
        <begin position="47"/>
        <end position="76"/>
    </location>
</feature>